<sequence>MHQQQNFFDGFPGFDYDPTAPISEEFKRLGKTQKWKPEAKIWKTNWRLCMDAEYHRLIGGRATSLKHWQLMCDKLGIAGEFTSIRKCKTALSRVYVNIIDLLECWETDRSPRLFLNAGQLAAYCKDHHKFFRRNIAKQDKILRVLLKRLL</sequence>
<dbReference type="GeneID" id="81430257"/>
<reference evidence="1" key="1">
    <citation type="submission" date="2022-11" db="EMBL/GenBank/DDBJ databases">
        <authorList>
            <person name="Petersen C."/>
        </authorList>
    </citation>
    <scope>NUCLEOTIDE SEQUENCE</scope>
    <source>
        <strain evidence="1">IBT 26290</strain>
    </source>
</reference>
<keyword evidence="2" id="KW-1185">Reference proteome</keyword>
<dbReference type="RefSeq" id="XP_056540846.1">
    <property type="nucleotide sequence ID" value="XM_056691081.1"/>
</dbReference>
<proteinExistence type="predicted"/>
<evidence type="ECO:0000313" key="1">
    <source>
        <dbReference type="EMBL" id="KAJ5157857.1"/>
    </source>
</evidence>
<gene>
    <name evidence="1" type="ORF">N7482_008957</name>
</gene>
<reference evidence="1" key="2">
    <citation type="journal article" date="2023" name="IMA Fungus">
        <title>Comparative genomic study of the Penicillium genus elucidates a diverse pangenome and 15 lateral gene transfer events.</title>
        <authorList>
            <person name="Petersen C."/>
            <person name="Sorensen T."/>
            <person name="Nielsen M.R."/>
            <person name="Sondergaard T.E."/>
            <person name="Sorensen J.L."/>
            <person name="Fitzpatrick D.A."/>
            <person name="Frisvad J.C."/>
            <person name="Nielsen K.L."/>
        </authorList>
    </citation>
    <scope>NUCLEOTIDE SEQUENCE</scope>
    <source>
        <strain evidence="1">IBT 26290</strain>
    </source>
</reference>
<dbReference type="EMBL" id="JAPQKN010000006">
    <property type="protein sequence ID" value="KAJ5157857.1"/>
    <property type="molecule type" value="Genomic_DNA"/>
</dbReference>
<protein>
    <submittedName>
        <fullName evidence="1">Uncharacterized protein</fullName>
    </submittedName>
</protein>
<evidence type="ECO:0000313" key="2">
    <source>
        <dbReference type="Proteomes" id="UP001149163"/>
    </source>
</evidence>
<dbReference type="Proteomes" id="UP001149163">
    <property type="component" value="Unassembled WGS sequence"/>
</dbReference>
<dbReference type="PANTHER" id="PTHR38846:SF1">
    <property type="entry name" value="C3H1-TYPE DOMAIN-CONTAINING PROTEIN"/>
    <property type="match status" value="1"/>
</dbReference>
<comment type="caution">
    <text evidence="1">The sequence shown here is derived from an EMBL/GenBank/DDBJ whole genome shotgun (WGS) entry which is preliminary data.</text>
</comment>
<name>A0A9W9LJ87_9EURO</name>
<accession>A0A9W9LJ87</accession>
<organism evidence="1 2">
    <name type="scientific">Penicillium canariense</name>
    <dbReference type="NCBI Taxonomy" id="189055"/>
    <lineage>
        <taxon>Eukaryota</taxon>
        <taxon>Fungi</taxon>
        <taxon>Dikarya</taxon>
        <taxon>Ascomycota</taxon>
        <taxon>Pezizomycotina</taxon>
        <taxon>Eurotiomycetes</taxon>
        <taxon>Eurotiomycetidae</taxon>
        <taxon>Eurotiales</taxon>
        <taxon>Aspergillaceae</taxon>
        <taxon>Penicillium</taxon>
    </lineage>
</organism>
<dbReference type="PANTHER" id="PTHR38846">
    <property type="entry name" value="C3H1-TYPE DOMAIN-CONTAINING PROTEIN"/>
    <property type="match status" value="1"/>
</dbReference>
<dbReference type="AlphaFoldDB" id="A0A9W9LJ87"/>
<dbReference type="OrthoDB" id="6105938at2759"/>